<evidence type="ECO:0000259" key="4">
    <source>
        <dbReference type="PROSITE" id="PS50002"/>
    </source>
</evidence>
<feature type="compositionally biased region" description="Pro residues" evidence="3">
    <location>
        <begin position="766"/>
        <end position="777"/>
    </location>
</feature>
<dbReference type="InterPro" id="IPR036028">
    <property type="entry name" value="SH3-like_dom_sf"/>
</dbReference>
<dbReference type="PANTHER" id="PTHR15706:SF26">
    <property type="entry name" value="SH3 AND PX DOMAIN-CONTAINING PROTEIN 2B"/>
    <property type="match status" value="1"/>
</dbReference>
<sequence length="916" mass="100230">MGKYIIDIEVIDAEKRRLPSKHYVYVINVTWSDGSVLTVYRRYSRFFDLQTTLLDRFPIEGGTVDPEKRVIPFLPGKIFFGRSQIKDVAMKRLKEINDYCKKLIQLEPSISHCEEVLEFFEVEPEDLEPPKSTVSEGKRKISLSLSLDTLSKLKISKDKKAERISKPKRLDCYVAIAAYAAQASGEITLQPGLKVEVLEKSDSGWWFVNSEDEQGWVPSTYLEPEEGGAPSSMQGPLAEPGKEENFICIEEFLAGSPDEVGLEKGSVVQVIQKNMDGWWLVRYNGKEAYAPGTVLKKVSNAQTVSLVEKSRFSGVEIISSLQDVSTLLNQSAKGDAQLKQTPHAAGSRSSQISESKSARDGFQSVILKQRSLERGGSLVPPPRQNSIMKSNVPDSPTRSNVYITVVDFSDTVGDGLSYRKGQKVLVTEKSSTGWWYVTMGDKEGWVASAHLESYSGPLDSNPGYEVAPQSTMTSINDEEYDYEDEDWYVAPDELPDQTEEVSSEDISTNRQPVPSLPTGSDKITAGKTKPLPLPPVKKSEGASKLSEPGVKKIPDPPVKPNAKVPDPPVKPNAKVPDPPLKPHTKIPDPPIKPNAKILTPPVKPNAVNPKTSELSQDNDLAGILKAKFEARSVAVSSTEETPKNAGTKFKPNFLKHESQDPRQQPLPGTAEARPVLKPPPPAKLKQPTGNSTKPVVVTKPAPVSTAKPNLPVFPPKVAGSNTEHNNIFEKEKDTNQNRFSNVKRMSAAFNPAPNLKSVEKPLTGKPQPPGKPKPSMTPKPNLANPTNSGHQTSGQSVSNLASSLSGKLNFGQTAKGNQMSESEKNPRDTSSQMPPPPPPPSKPSVAPLSGAQLSTTSCTPLSNLYIATCDFVAENEGELGFSEGDEVEMLEEQGDWCRIRCWDEEGWAPTNYLQKI</sequence>
<dbReference type="CDD" id="cd11856">
    <property type="entry name" value="SH3_p47phox_like"/>
    <property type="match status" value="2"/>
</dbReference>
<feature type="region of interest" description="Disordered" evidence="3">
    <location>
        <begin position="496"/>
        <end position="615"/>
    </location>
</feature>
<feature type="compositionally biased region" description="Pro residues" evidence="3">
    <location>
        <begin position="833"/>
        <end position="842"/>
    </location>
</feature>
<proteinExistence type="predicted"/>
<feature type="compositionally biased region" description="Low complexity" evidence="3">
    <location>
        <begin position="683"/>
        <end position="706"/>
    </location>
</feature>
<feature type="domain" description="PX" evidence="5">
    <location>
        <begin position="3"/>
        <end position="127"/>
    </location>
</feature>
<dbReference type="Proteomes" id="UP001497497">
    <property type="component" value="Unassembled WGS sequence"/>
</dbReference>
<dbReference type="Pfam" id="PF00018">
    <property type="entry name" value="SH3_1"/>
    <property type="match status" value="3"/>
</dbReference>
<dbReference type="Gene3D" id="3.30.1520.10">
    <property type="entry name" value="Phox-like domain"/>
    <property type="match status" value="1"/>
</dbReference>
<feature type="domain" description="SH3" evidence="4">
    <location>
        <begin position="241"/>
        <end position="300"/>
    </location>
</feature>
<feature type="region of interest" description="Disordered" evidence="3">
    <location>
        <begin position="634"/>
        <end position="853"/>
    </location>
</feature>
<gene>
    <name evidence="6" type="ORF">GSLYS_00015731001</name>
</gene>
<evidence type="ECO:0000256" key="2">
    <source>
        <dbReference type="PROSITE-ProRule" id="PRU00192"/>
    </source>
</evidence>
<feature type="region of interest" description="Disordered" evidence="3">
    <location>
        <begin position="373"/>
        <end position="394"/>
    </location>
</feature>
<dbReference type="GO" id="GO:0005737">
    <property type="term" value="C:cytoplasm"/>
    <property type="evidence" value="ECO:0007669"/>
    <property type="project" value="TreeGrafter"/>
</dbReference>
<name>A0AAV2I5X0_LYMST</name>
<dbReference type="SUPFAM" id="SSF64268">
    <property type="entry name" value="PX domain"/>
    <property type="match status" value="1"/>
</dbReference>
<dbReference type="InterPro" id="IPR036871">
    <property type="entry name" value="PX_dom_sf"/>
</dbReference>
<dbReference type="InterPro" id="IPR001683">
    <property type="entry name" value="PX_dom"/>
</dbReference>
<feature type="compositionally biased region" description="Polar residues" evidence="3">
    <location>
        <begin position="384"/>
        <end position="394"/>
    </location>
</feature>
<dbReference type="GO" id="GO:0016176">
    <property type="term" value="F:superoxide-generating NADPH oxidase activator activity"/>
    <property type="evidence" value="ECO:0007669"/>
    <property type="project" value="TreeGrafter"/>
</dbReference>
<reference evidence="6 7" key="1">
    <citation type="submission" date="2024-04" db="EMBL/GenBank/DDBJ databases">
        <authorList>
            <consortium name="Genoscope - CEA"/>
            <person name="William W."/>
        </authorList>
    </citation>
    <scope>NUCLEOTIDE SEQUENCE [LARGE SCALE GENOMIC DNA]</scope>
</reference>
<dbReference type="GO" id="GO:0035091">
    <property type="term" value="F:phosphatidylinositol binding"/>
    <property type="evidence" value="ECO:0007669"/>
    <property type="project" value="InterPro"/>
</dbReference>
<feature type="region of interest" description="Disordered" evidence="3">
    <location>
        <begin position="335"/>
        <end position="360"/>
    </location>
</feature>
<dbReference type="PANTHER" id="PTHR15706">
    <property type="entry name" value="SH3 MULTIPLE DOMAIN"/>
    <property type="match status" value="1"/>
</dbReference>
<feature type="compositionally biased region" description="Polar residues" evidence="3">
    <location>
        <begin position="783"/>
        <end position="820"/>
    </location>
</feature>
<dbReference type="InterPro" id="IPR001452">
    <property type="entry name" value="SH3_domain"/>
</dbReference>
<evidence type="ECO:0000313" key="7">
    <source>
        <dbReference type="Proteomes" id="UP001497497"/>
    </source>
</evidence>
<dbReference type="InterPro" id="IPR051228">
    <property type="entry name" value="NADPH_Oxidase/PX-Domain"/>
</dbReference>
<dbReference type="GO" id="GO:0042554">
    <property type="term" value="P:superoxide anion generation"/>
    <property type="evidence" value="ECO:0007669"/>
    <property type="project" value="TreeGrafter"/>
</dbReference>
<organism evidence="6 7">
    <name type="scientific">Lymnaea stagnalis</name>
    <name type="common">Great pond snail</name>
    <name type="synonym">Helix stagnalis</name>
    <dbReference type="NCBI Taxonomy" id="6523"/>
    <lineage>
        <taxon>Eukaryota</taxon>
        <taxon>Metazoa</taxon>
        <taxon>Spiralia</taxon>
        <taxon>Lophotrochozoa</taxon>
        <taxon>Mollusca</taxon>
        <taxon>Gastropoda</taxon>
        <taxon>Heterobranchia</taxon>
        <taxon>Euthyneura</taxon>
        <taxon>Panpulmonata</taxon>
        <taxon>Hygrophila</taxon>
        <taxon>Lymnaeoidea</taxon>
        <taxon>Lymnaeidae</taxon>
        <taxon>Lymnaea</taxon>
    </lineage>
</organism>
<dbReference type="PROSITE" id="PS50195">
    <property type="entry name" value="PX"/>
    <property type="match status" value="1"/>
</dbReference>
<dbReference type="EMBL" id="CAXITT010000471">
    <property type="protein sequence ID" value="CAL1542125.1"/>
    <property type="molecule type" value="Genomic_DNA"/>
</dbReference>
<keyword evidence="1 2" id="KW-0728">SH3 domain</keyword>
<dbReference type="Pfam" id="PF00787">
    <property type="entry name" value="PX"/>
    <property type="match status" value="1"/>
</dbReference>
<evidence type="ECO:0000256" key="3">
    <source>
        <dbReference type="SAM" id="MobiDB-lite"/>
    </source>
</evidence>
<feature type="compositionally biased region" description="Pro residues" evidence="3">
    <location>
        <begin position="555"/>
        <end position="592"/>
    </location>
</feature>
<dbReference type="Gene3D" id="2.30.30.40">
    <property type="entry name" value="SH3 Domains"/>
    <property type="match status" value="4"/>
</dbReference>
<evidence type="ECO:0000256" key="1">
    <source>
        <dbReference type="ARBA" id="ARBA00022443"/>
    </source>
</evidence>
<feature type="domain" description="SH3" evidence="4">
    <location>
        <begin position="397"/>
        <end position="456"/>
    </location>
</feature>
<keyword evidence="7" id="KW-1185">Reference proteome</keyword>
<dbReference type="AlphaFoldDB" id="A0AAV2I5X0"/>
<protein>
    <submittedName>
        <fullName evidence="6">Uncharacterized protein</fullName>
    </submittedName>
</protein>
<dbReference type="SMART" id="SM00312">
    <property type="entry name" value="PX"/>
    <property type="match status" value="1"/>
</dbReference>
<dbReference type="SUPFAM" id="SSF50044">
    <property type="entry name" value="SH3-domain"/>
    <property type="match status" value="4"/>
</dbReference>
<feature type="compositionally biased region" description="Basic and acidic residues" evidence="3">
    <location>
        <begin position="726"/>
        <end position="735"/>
    </location>
</feature>
<feature type="domain" description="SH3" evidence="4">
    <location>
        <begin position="168"/>
        <end position="227"/>
    </location>
</feature>
<dbReference type="PROSITE" id="PS50002">
    <property type="entry name" value="SH3"/>
    <property type="match status" value="4"/>
</dbReference>
<evidence type="ECO:0000313" key="6">
    <source>
        <dbReference type="EMBL" id="CAL1542125.1"/>
    </source>
</evidence>
<feature type="domain" description="SH3" evidence="4">
    <location>
        <begin position="860"/>
        <end position="916"/>
    </location>
</feature>
<evidence type="ECO:0000259" key="5">
    <source>
        <dbReference type="PROSITE" id="PS50195"/>
    </source>
</evidence>
<dbReference type="Pfam" id="PF07653">
    <property type="entry name" value="SH3_2"/>
    <property type="match status" value="1"/>
</dbReference>
<accession>A0AAV2I5X0</accession>
<comment type="caution">
    <text evidence="6">The sequence shown here is derived from an EMBL/GenBank/DDBJ whole genome shotgun (WGS) entry which is preliminary data.</text>
</comment>
<dbReference type="SMART" id="SM00326">
    <property type="entry name" value="SH3"/>
    <property type="match status" value="4"/>
</dbReference>